<evidence type="ECO:0000313" key="10">
    <source>
        <dbReference type="Proteomes" id="UP000262969"/>
    </source>
</evidence>
<dbReference type="EMBL" id="DPVV01000257">
    <property type="protein sequence ID" value="HCL02312.1"/>
    <property type="molecule type" value="Genomic_DNA"/>
</dbReference>
<dbReference type="InterPro" id="IPR037518">
    <property type="entry name" value="MPN"/>
</dbReference>
<dbReference type="GO" id="GO:0008237">
    <property type="term" value="F:metallopeptidase activity"/>
    <property type="evidence" value="ECO:0007669"/>
    <property type="project" value="UniProtKB-KW"/>
</dbReference>
<accession>A0A3D2X5D4</accession>
<evidence type="ECO:0000256" key="5">
    <source>
        <dbReference type="ARBA" id="ARBA00022833"/>
    </source>
</evidence>
<dbReference type="Proteomes" id="UP000262969">
    <property type="component" value="Unassembled WGS sequence"/>
</dbReference>
<dbReference type="PANTHER" id="PTHR30471:SF3">
    <property type="entry name" value="UPF0758 PROTEIN YEES-RELATED"/>
    <property type="match status" value="1"/>
</dbReference>
<dbReference type="NCBIfam" id="NF000642">
    <property type="entry name" value="PRK00024.1"/>
    <property type="match status" value="1"/>
</dbReference>
<evidence type="ECO:0000256" key="2">
    <source>
        <dbReference type="ARBA" id="ARBA00022670"/>
    </source>
</evidence>
<evidence type="ECO:0000256" key="3">
    <source>
        <dbReference type="ARBA" id="ARBA00022723"/>
    </source>
</evidence>
<evidence type="ECO:0000256" key="1">
    <source>
        <dbReference type="ARBA" id="ARBA00010243"/>
    </source>
</evidence>
<comment type="similarity">
    <text evidence="1 7">Belongs to the UPF0758 family.</text>
</comment>
<protein>
    <recommendedName>
        <fullName evidence="8">MPN domain-containing protein</fullName>
    </recommendedName>
</protein>
<dbReference type="GO" id="GO:0046872">
    <property type="term" value="F:metal ion binding"/>
    <property type="evidence" value="ECO:0007669"/>
    <property type="project" value="UniProtKB-KW"/>
</dbReference>
<name>A0A3D2X5D4_9FIRM</name>
<keyword evidence="6" id="KW-0482">Metalloprotease</keyword>
<dbReference type="AlphaFoldDB" id="A0A3D2X5D4"/>
<gene>
    <name evidence="9" type="ORF">DHW61_07845</name>
</gene>
<dbReference type="PANTHER" id="PTHR30471">
    <property type="entry name" value="DNA REPAIR PROTEIN RADC"/>
    <property type="match status" value="1"/>
</dbReference>
<keyword evidence="3" id="KW-0479">Metal-binding</keyword>
<dbReference type="PROSITE" id="PS01302">
    <property type="entry name" value="UPF0758"/>
    <property type="match status" value="1"/>
</dbReference>
<reference evidence="9 10" key="1">
    <citation type="journal article" date="2018" name="Nat. Biotechnol.">
        <title>A standardized bacterial taxonomy based on genome phylogeny substantially revises the tree of life.</title>
        <authorList>
            <person name="Parks D.H."/>
            <person name="Chuvochina M."/>
            <person name="Waite D.W."/>
            <person name="Rinke C."/>
            <person name="Skarshewski A."/>
            <person name="Chaumeil P.A."/>
            <person name="Hugenholtz P."/>
        </authorList>
    </citation>
    <scope>NUCLEOTIDE SEQUENCE [LARGE SCALE GENOMIC DNA]</scope>
    <source>
        <strain evidence="9">UBA11728</strain>
    </source>
</reference>
<proteinExistence type="inferred from homology"/>
<dbReference type="Pfam" id="PF20582">
    <property type="entry name" value="UPF0758_N"/>
    <property type="match status" value="1"/>
</dbReference>
<keyword evidence="5" id="KW-0862">Zinc</keyword>
<dbReference type="Pfam" id="PF04002">
    <property type="entry name" value="RadC"/>
    <property type="match status" value="1"/>
</dbReference>
<evidence type="ECO:0000313" key="9">
    <source>
        <dbReference type="EMBL" id="HCL02312.1"/>
    </source>
</evidence>
<evidence type="ECO:0000256" key="4">
    <source>
        <dbReference type="ARBA" id="ARBA00022801"/>
    </source>
</evidence>
<organism evidence="9 10">
    <name type="scientific">Lachnoclostridium phytofermentans</name>
    <dbReference type="NCBI Taxonomy" id="66219"/>
    <lineage>
        <taxon>Bacteria</taxon>
        <taxon>Bacillati</taxon>
        <taxon>Bacillota</taxon>
        <taxon>Clostridia</taxon>
        <taxon>Lachnospirales</taxon>
        <taxon>Lachnospiraceae</taxon>
    </lineage>
</organism>
<dbReference type="Gene3D" id="3.40.140.10">
    <property type="entry name" value="Cytidine Deaminase, domain 2"/>
    <property type="match status" value="1"/>
</dbReference>
<feature type="domain" description="MPN" evidence="8">
    <location>
        <begin position="109"/>
        <end position="231"/>
    </location>
</feature>
<dbReference type="NCBIfam" id="TIGR00608">
    <property type="entry name" value="radc"/>
    <property type="match status" value="1"/>
</dbReference>
<sequence>MKQFFSMKDLPASERPYEKCESDGAAALSDAELIAVILRTGSKETRSTELAAKILSYSNTYPGLRGISRMTQKDFMSIHGIGRVKAIQLLCLTELSIRMAKATFADGIRYTDPNSVAEYYMQEMRSLKTEQSRLLMFDTKSKLLREEIISIGTVNASIMSPREIFLLAVKYEAVYIILLHNHPSGDPTPSKEDIAVTKRMKEAGELLGVTLMDHIIIGDNRYISLKEQGIILAY</sequence>
<dbReference type="CDD" id="cd08071">
    <property type="entry name" value="MPN_DUF2466"/>
    <property type="match status" value="1"/>
</dbReference>
<keyword evidence="4" id="KW-0378">Hydrolase</keyword>
<dbReference type="GO" id="GO:0006508">
    <property type="term" value="P:proteolysis"/>
    <property type="evidence" value="ECO:0007669"/>
    <property type="project" value="UniProtKB-KW"/>
</dbReference>
<keyword evidence="2" id="KW-0645">Protease</keyword>
<dbReference type="InterPro" id="IPR046778">
    <property type="entry name" value="UPF0758_N"/>
</dbReference>
<evidence type="ECO:0000256" key="6">
    <source>
        <dbReference type="ARBA" id="ARBA00023049"/>
    </source>
</evidence>
<evidence type="ECO:0000256" key="7">
    <source>
        <dbReference type="RuleBase" id="RU003797"/>
    </source>
</evidence>
<dbReference type="InterPro" id="IPR001405">
    <property type="entry name" value="UPF0758"/>
</dbReference>
<comment type="caution">
    <text evidence="9">The sequence shown here is derived from an EMBL/GenBank/DDBJ whole genome shotgun (WGS) entry which is preliminary data.</text>
</comment>
<evidence type="ECO:0000259" key="8">
    <source>
        <dbReference type="PROSITE" id="PS50249"/>
    </source>
</evidence>
<dbReference type="InterPro" id="IPR020891">
    <property type="entry name" value="UPF0758_CS"/>
</dbReference>
<dbReference type="InterPro" id="IPR025657">
    <property type="entry name" value="RadC_JAB"/>
</dbReference>
<dbReference type="PROSITE" id="PS50249">
    <property type="entry name" value="MPN"/>
    <property type="match status" value="1"/>
</dbReference>